<dbReference type="Proteomes" id="UP001235939">
    <property type="component" value="Chromosome 07"/>
</dbReference>
<dbReference type="Pfam" id="PF16588">
    <property type="entry name" value="zf-C2H2_10"/>
    <property type="match status" value="1"/>
</dbReference>
<evidence type="ECO:0000313" key="3">
    <source>
        <dbReference type="Proteomes" id="UP001235939"/>
    </source>
</evidence>
<name>A0ABY6KM40_9ARAC</name>
<dbReference type="InterPro" id="IPR036875">
    <property type="entry name" value="Znf_CCHC_sf"/>
</dbReference>
<organism evidence="2 3">
    <name type="scientific">Cordylochernes scorpioides</name>
    <dbReference type="NCBI Taxonomy" id="51811"/>
    <lineage>
        <taxon>Eukaryota</taxon>
        <taxon>Metazoa</taxon>
        <taxon>Ecdysozoa</taxon>
        <taxon>Arthropoda</taxon>
        <taxon>Chelicerata</taxon>
        <taxon>Arachnida</taxon>
        <taxon>Pseudoscorpiones</taxon>
        <taxon>Cheliferoidea</taxon>
        <taxon>Chernetidae</taxon>
        <taxon>Cordylochernes</taxon>
    </lineage>
</organism>
<keyword evidence="3" id="KW-1185">Reference proteome</keyword>
<sequence length="135" mass="15396">MLMRGTTFELKGKFPRIFANNSKNILSHISARLEIKSKGVTSHVYVTYGIKCSLCHKQGHKRSNCPRKTSVQEASLLLPGAPLLAQRTPEEGSPPPQIPFRLSHQRQPQVHHRLQHQLQLHHQPHLLHRPKIPPL</sequence>
<protein>
    <recommendedName>
        <fullName evidence="4">CCHC-type domain-containing protein</fullName>
    </recommendedName>
</protein>
<proteinExistence type="predicted"/>
<accession>A0ABY6KM40</accession>
<dbReference type="EMBL" id="CP092869">
    <property type="protein sequence ID" value="UYV69926.1"/>
    <property type="molecule type" value="Genomic_DNA"/>
</dbReference>
<gene>
    <name evidence="2" type="ORF">LAZ67_7001238</name>
</gene>
<evidence type="ECO:0000313" key="2">
    <source>
        <dbReference type="EMBL" id="UYV69926.1"/>
    </source>
</evidence>
<evidence type="ECO:0008006" key="4">
    <source>
        <dbReference type="Google" id="ProtNLM"/>
    </source>
</evidence>
<dbReference type="SUPFAM" id="SSF57756">
    <property type="entry name" value="Retrovirus zinc finger-like domains"/>
    <property type="match status" value="1"/>
</dbReference>
<feature type="region of interest" description="Disordered" evidence="1">
    <location>
        <begin position="85"/>
        <end position="110"/>
    </location>
</feature>
<evidence type="ECO:0000256" key="1">
    <source>
        <dbReference type="SAM" id="MobiDB-lite"/>
    </source>
</evidence>
<reference evidence="2 3" key="1">
    <citation type="submission" date="2022-01" db="EMBL/GenBank/DDBJ databases">
        <title>A chromosomal length assembly of Cordylochernes scorpioides.</title>
        <authorList>
            <person name="Zeh D."/>
            <person name="Zeh J."/>
        </authorList>
    </citation>
    <scope>NUCLEOTIDE SEQUENCE [LARGE SCALE GENOMIC DNA]</scope>
    <source>
        <strain evidence="2">IN4F17</strain>
        <tissue evidence="2">Whole Body</tissue>
    </source>
</reference>